<dbReference type="Pfam" id="PF03016">
    <property type="entry name" value="Exostosin_GT47"/>
    <property type="match status" value="2"/>
</dbReference>
<feature type="compositionally biased region" description="Basic residues" evidence="7">
    <location>
        <begin position="11"/>
        <end position="30"/>
    </location>
</feature>
<evidence type="ECO:0000256" key="7">
    <source>
        <dbReference type="SAM" id="MobiDB-lite"/>
    </source>
</evidence>
<sequence length="901" mass="104747">MRQSNTTVITNHHHHHISANKQNIIKKKKKKKSRLDRIEYDLAKARVAIRQAIISKSFKSNKNERFIPRGSIYRNPYAFHQSHIEMVKRFKVWSYREGERPIFHMGPMNGLYAIEGQIVEEIESEKSPFKAKHPEEAHTFFMPISVANIVKLIYSPIIYPSDYNRDRLYRLMNDYVGVVANKYPFWNATNGADHFMLSCHDWAPEVSHEKPKLFKDFIRVLCNANISEGFQPKRDISLPEIYLKRGTLGPDDLGQAPHRRTILAFFAGGLHGHIRMILFQQWKDKDNDIQVYEKIPIEKNYTELMGKSKYCLCPSGYEVASPRVVEAINAGCVPVIISNNYSLPFSDVLDWSQFTVQIPVSKIPEIKNILSEIPNEKYLRLYNMVSQVKRHFVLNRPAQPFDVTHMVLHSIWLRRLNINVRNFNKLAEPIFQLLTFTNKNKTIHTAITTATLPLMTSNVFNTIIYDTTPPKVYLHYSFLSTSSMHQNTTQISNHLFDAKKTIKKKKKKKNRLERIECDLAKARVAIHQAIVSKSFKSDEKQSFVPRGSIYRNPYAFHQSHIEMVKRFKVWSYKEGERPIFHTGRMNGVYSIEGQFIEEIESEKSPFRAKHPEEAHTFFLPISVAHIIKFIYSPIIYPSDYNRDRLYRLMTDYVGVVANKYPFWNASNGADHFMLSCHDWAPEISHEKPKLFQHFIRVLCNANISEGFQPKRDVSLPEINLRSTLSPPDLGQVPQNRTILAFFVGRLHGYIRKILFQEWKDKDNDIQVHEKLQRGQNYTKLMGKSKYCLCPSGYEVASPRVVEAINAGCVPVIICDSYSLPFSDVLDWSKFTIQIRPSKIPKLKSILSAIPNEKYLKLHNQVSQVKRHFVLNRPAQPFDVTHMVLHSIWLRRLNVKIGHLNS</sequence>
<feature type="domain" description="Exostosin GT47" evidence="8">
    <location>
        <begin position="552"/>
        <end position="848"/>
    </location>
</feature>
<dbReference type="Proteomes" id="UP000525078">
    <property type="component" value="Unassembled WGS sequence"/>
</dbReference>
<keyword evidence="3" id="KW-0328">Glycosyltransferase</keyword>
<protein>
    <recommendedName>
        <fullName evidence="8">Exostosin GT47 domain-containing protein</fullName>
    </recommendedName>
</protein>
<reference evidence="9 10" key="1">
    <citation type="journal article" date="2020" name="bioRxiv">
        <title>Sequence and annotation of 42 cannabis genomes reveals extensive copy number variation in cannabinoid synthesis and pathogen resistance genes.</title>
        <authorList>
            <person name="Mckernan K.J."/>
            <person name="Helbert Y."/>
            <person name="Kane L.T."/>
            <person name="Ebling H."/>
            <person name="Zhang L."/>
            <person name="Liu B."/>
            <person name="Eaton Z."/>
            <person name="Mclaughlin S."/>
            <person name="Kingan S."/>
            <person name="Baybayan P."/>
            <person name="Concepcion G."/>
            <person name="Jordan M."/>
            <person name="Riva A."/>
            <person name="Barbazuk W."/>
            <person name="Harkins T."/>
        </authorList>
    </citation>
    <scope>NUCLEOTIDE SEQUENCE [LARGE SCALE GENOMIC DNA]</scope>
    <source>
        <strain evidence="10">cv. Jamaican Lion 4</strain>
        <tissue evidence="9">Leaf</tissue>
    </source>
</reference>
<keyword evidence="6" id="KW-0175">Coiled coil</keyword>
<dbReference type="PANTHER" id="PTHR11062:SF124">
    <property type="entry name" value="XYLOGALACTURONAN BETA-1,3-XYLOSYLTRANSFERASE"/>
    <property type="match status" value="1"/>
</dbReference>
<dbReference type="AlphaFoldDB" id="A0A7J6HC61"/>
<evidence type="ECO:0000256" key="6">
    <source>
        <dbReference type="SAM" id="Coils"/>
    </source>
</evidence>
<keyword evidence="4" id="KW-0735">Signal-anchor</keyword>
<evidence type="ECO:0000313" key="10">
    <source>
        <dbReference type="Proteomes" id="UP000525078"/>
    </source>
</evidence>
<gene>
    <name evidence="9" type="ORF">F8388_004398</name>
</gene>
<keyword evidence="4" id="KW-0812">Transmembrane</keyword>
<feature type="coiled-coil region" evidence="6">
    <location>
        <begin position="495"/>
        <end position="525"/>
    </location>
</feature>
<accession>A0A7J6HC61</accession>
<dbReference type="InterPro" id="IPR040911">
    <property type="entry name" value="Exostosin_GT47"/>
</dbReference>
<feature type="domain" description="Exostosin GT47" evidence="8">
    <location>
        <begin position="72"/>
        <end position="372"/>
    </location>
</feature>
<proteinExistence type="inferred from homology"/>
<keyword evidence="5" id="KW-0333">Golgi apparatus</keyword>
<evidence type="ECO:0000256" key="3">
    <source>
        <dbReference type="ARBA" id="ARBA00022676"/>
    </source>
</evidence>
<name>A0A7J6HC61_CANSA</name>
<dbReference type="EMBL" id="JAATIP010000020">
    <property type="protein sequence ID" value="KAF4392069.1"/>
    <property type="molecule type" value="Genomic_DNA"/>
</dbReference>
<dbReference type="GO" id="GO:0016757">
    <property type="term" value="F:glycosyltransferase activity"/>
    <property type="evidence" value="ECO:0007669"/>
    <property type="project" value="UniProtKB-KW"/>
</dbReference>
<dbReference type="GO" id="GO:0000139">
    <property type="term" value="C:Golgi membrane"/>
    <property type="evidence" value="ECO:0007669"/>
    <property type="project" value="UniProtKB-SubCell"/>
</dbReference>
<evidence type="ECO:0000256" key="5">
    <source>
        <dbReference type="ARBA" id="ARBA00023034"/>
    </source>
</evidence>
<comment type="subcellular location">
    <subcellularLocation>
        <location evidence="1">Golgi apparatus membrane</location>
        <topology evidence="1">Single-pass type II membrane protein</topology>
    </subcellularLocation>
</comment>
<evidence type="ECO:0000259" key="8">
    <source>
        <dbReference type="Pfam" id="PF03016"/>
    </source>
</evidence>
<evidence type="ECO:0000313" key="9">
    <source>
        <dbReference type="EMBL" id="KAF4392069.1"/>
    </source>
</evidence>
<evidence type="ECO:0000256" key="1">
    <source>
        <dbReference type="ARBA" id="ARBA00004323"/>
    </source>
</evidence>
<feature type="compositionally biased region" description="Polar residues" evidence="7">
    <location>
        <begin position="1"/>
        <end position="10"/>
    </location>
</feature>
<evidence type="ECO:0000256" key="2">
    <source>
        <dbReference type="ARBA" id="ARBA00010271"/>
    </source>
</evidence>
<dbReference type="InterPro" id="IPR004263">
    <property type="entry name" value="Exostosin"/>
</dbReference>
<feature type="region of interest" description="Disordered" evidence="7">
    <location>
        <begin position="1"/>
        <end position="30"/>
    </location>
</feature>
<comment type="caution">
    <text evidence="9">The sequence shown here is derived from an EMBL/GenBank/DDBJ whole genome shotgun (WGS) entry which is preliminary data.</text>
</comment>
<evidence type="ECO:0000256" key="4">
    <source>
        <dbReference type="ARBA" id="ARBA00022968"/>
    </source>
</evidence>
<comment type="similarity">
    <text evidence="2">Belongs to the glycosyltransferase 47 family.</text>
</comment>
<organism evidence="9 10">
    <name type="scientific">Cannabis sativa</name>
    <name type="common">Hemp</name>
    <name type="synonym">Marijuana</name>
    <dbReference type="NCBI Taxonomy" id="3483"/>
    <lineage>
        <taxon>Eukaryota</taxon>
        <taxon>Viridiplantae</taxon>
        <taxon>Streptophyta</taxon>
        <taxon>Embryophyta</taxon>
        <taxon>Tracheophyta</taxon>
        <taxon>Spermatophyta</taxon>
        <taxon>Magnoliopsida</taxon>
        <taxon>eudicotyledons</taxon>
        <taxon>Gunneridae</taxon>
        <taxon>Pentapetalae</taxon>
        <taxon>rosids</taxon>
        <taxon>fabids</taxon>
        <taxon>Rosales</taxon>
        <taxon>Cannabaceae</taxon>
        <taxon>Cannabis</taxon>
    </lineage>
</organism>
<keyword evidence="3" id="KW-0808">Transferase</keyword>
<dbReference type="PANTHER" id="PTHR11062">
    <property type="entry name" value="EXOSTOSIN HEPARAN SULFATE GLYCOSYLTRANSFERASE -RELATED"/>
    <property type="match status" value="1"/>
</dbReference>